<name>A0A1F5NRW0_9BACT</name>
<dbReference type="UniPathway" id="UPA00664"/>
<evidence type="ECO:0000313" key="8">
    <source>
        <dbReference type="EMBL" id="OGE80090.1"/>
    </source>
</evidence>
<dbReference type="Proteomes" id="UP000176233">
    <property type="component" value="Unassembled WGS sequence"/>
</dbReference>
<dbReference type="GO" id="GO:0008961">
    <property type="term" value="F:phosphatidylglycerol-prolipoprotein diacylglyceryl transferase activity"/>
    <property type="evidence" value="ECO:0007669"/>
    <property type="project" value="UniProtKB-UniRule"/>
</dbReference>
<protein>
    <recommendedName>
        <fullName evidence="7">Phosphatidylglycerol--prolipoprotein diacylglyceryl transferase</fullName>
        <ecNumber evidence="7">2.5.1.145</ecNumber>
    </recommendedName>
</protein>
<dbReference type="HAMAP" id="MF_01147">
    <property type="entry name" value="Lgt"/>
    <property type="match status" value="1"/>
</dbReference>
<proteinExistence type="inferred from homology"/>
<dbReference type="PANTHER" id="PTHR30589:SF0">
    <property type="entry name" value="PHOSPHATIDYLGLYCEROL--PROLIPOPROTEIN DIACYLGLYCERYL TRANSFERASE"/>
    <property type="match status" value="1"/>
</dbReference>
<dbReference type="GO" id="GO:0042158">
    <property type="term" value="P:lipoprotein biosynthetic process"/>
    <property type="evidence" value="ECO:0007669"/>
    <property type="project" value="UniProtKB-UniRule"/>
</dbReference>
<feature type="transmembrane region" description="Helical" evidence="7">
    <location>
        <begin position="47"/>
        <end position="66"/>
    </location>
</feature>
<accession>A0A1F5NRW0</accession>
<evidence type="ECO:0000256" key="1">
    <source>
        <dbReference type="ARBA" id="ARBA00007150"/>
    </source>
</evidence>
<dbReference type="PANTHER" id="PTHR30589">
    <property type="entry name" value="PROLIPOPROTEIN DIACYLGLYCERYL TRANSFERASE"/>
    <property type="match status" value="1"/>
</dbReference>
<keyword evidence="4 7" id="KW-0812">Transmembrane</keyword>
<keyword evidence="5 7" id="KW-1133">Transmembrane helix</keyword>
<feature type="transmembrane region" description="Helical" evidence="7">
    <location>
        <begin position="161"/>
        <end position="180"/>
    </location>
</feature>
<evidence type="ECO:0000256" key="6">
    <source>
        <dbReference type="ARBA" id="ARBA00023136"/>
    </source>
</evidence>
<dbReference type="GO" id="GO:0005886">
    <property type="term" value="C:plasma membrane"/>
    <property type="evidence" value="ECO:0007669"/>
    <property type="project" value="UniProtKB-SubCell"/>
</dbReference>
<evidence type="ECO:0000256" key="7">
    <source>
        <dbReference type="HAMAP-Rule" id="MF_01147"/>
    </source>
</evidence>
<dbReference type="Pfam" id="PF01790">
    <property type="entry name" value="LGT"/>
    <property type="match status" value="1"/>
</dbReference>
<keyword evidence="2 7" id="KW-1003">Cell membrane</keyword>
<feature type="binding site" evidence="7">
    <location>
        <position position="129"/>
    </location>
    <ligand>
        <name>a 1,2-diacyl-sn-glycero-3-phospho-(1'-sn-glycerol)</name>
        <dbReference type="ChEBI" id="CHEBI:64716"/>
    </ligand>
</feature>
<comment type="similarity">
    <text evidence="1 7">Belongs to the Lgt family.</text>
</comment>
<keyword evidence="8" id="KW-0449">Lipoprotein</keyword>
<dbReference type="InterPro" id="IPR001640">
    <property type="entry name" value="Lgt"/>
</dbReference>
<organism evidence="8 9">
    <name type="scientific">Candidatus Doudnabacteria bacterium RIFCSPHIGHO2_01_FULL_45_18</name>
    <dbReference type="NCBI Taxonomy" id="1817823"/>
    <lineage>
        <taxon>Bacteria</taxon>
        <taxon>Candidatus Doudnaibacteriota</taxon>
    </lineage>
</organism>
<keyword evidence="6 7" id="KW-0472">Membrane</keyword>
<comment type="catalytic activity">
    <reaction evidence="7">
        <text>L-cysteinyl-[prolipoprotein] + a 1,2-diacyl-sn-glycero-3-phospho-(1'-sn-glycerol) = an S-1,2-diacyl-sn-glyceryl-L-cysteinyl-[prolipoprotein] + sn-glycerol 1-phosphate + H(+)</text>
        <dbReference type="Rhea" id="RHEA:56712"/>
        <dbReference type="Rhea" id="RHEA-COMP:14679"/>
        <dbReference type="Rhea" id="RHEA-COMP:14680"/>
        <dbReference type="ChEBI" id="CHEBI:15378"/>
        <dbReference type="ChEBI" id="CHEBI:29950"/>
        <dbReference type="ChEBI" id="CHEBI:57685"/>
        <dbReference type="ChEBI" id="CHEBI:64716"/>
        <dbReference type="ChEBI" id="CHEBI:140658"/>
        <dbReference type="EC" id="2.5.1.145"/>
    </reaction>
</comment>
<comment type="caution">
    <text evidence="8">The sequence shown here is derived from an EMBL/GenBank/DDBJ whole genome shotgun (WGS) entry which is preliminary data.</text>
</comment>
<feature type="transmembrane region" description="Helical" evidence="7">
    <location>
        <begin position="215"/>
        <end position="236"/>
    </location>
</feature>
<evidence type="ECO:0000256" key="5">
    <source>
        <dbReference type="ARBA" id="ARBA00022989"/>
    </source>
</evidence>
<feature type="transmembrane region" description="Helical" evidence="7">
    <location>
        <begin position="187"/>
        <end position="203"/>
    </location>
</feature>
<feature type="transmembrane region" description="Helical" evidence="7">
    <location>
        <begin position="86"/>
        <end position="103"/>
    </location>
</feature>
<evidence type="ECO:0000256" key="3">
    <source>
        <dbReference type="ARBA" id="ARBA00022679"/>
    </source>
</evidence>
<dbReference type="EC" id="2.5.1.145" evidence="7"/>
<evidence type="ECO:0000256" key="4">
    <source>
        <dbReference type="ARBA" id="ARBA00022692"/>
    </source>
</evidence>
<dbReference type="PROSITE" id="PS01311">
    <property type="entry name" value="LGT"/>
    <property type="match status" value="1"/>
</dbReference>
<feature type="transmembrane region" description="Helical" evidence="7">
    <location>
        <begin position="12"/>
        <end position="35"/>
    </location>
</feature>
<gene>
    <name evidence="7" type="primary">lgt</name>
    <name evidence="8" type="ORF">A2660_00335</name>
</gene>
<dbReference type="EMBL" id="MFEJ01000022">
    <property type="protein sequence ID" value="OGE80090.1"/>
    <property type="molecule type" value="Genomic_DNA"/>
</dbReference>
<dbReference type="AlphaFoldDB" id="A0A1F5NRW0"/>
<evidence type="ECO:0000313" key="9">
    <source>
        <dbReference type="Proteomes" id="UP000176233"/>
    </source>
</evidence>
<comment type="pathway">
    <text evidence="7">Protein modification; lipoprotein biosynthesis (diacylglyceryl transfer).</text>
</comment>
<comment type="function">
    <text evidence="7">Catalyzes the transfer of the diacylglyceryl group from phosphatidylglycerol to the sulfhydryl group of the N-terminal cysteine of a prolipoprotein, the first step in the formation of mature lipoproteins.</text>
</comment>
<reference evidence="8 9" key="1">
    <citation type="journal article" date="2016" name="Nat. Commun.">
        <title>Thousands of microbial genomes shed light on interconnected biogeochemical processes in an aquifer system.</title>
        <authorList>
            <person name="Anantharaman K."/>
            <person name="Brown C.T."/>
            <person name="Hug L.A."/>
            <person name="Sharon I."/>
            <person name="Castelle C.J."/>
            <person name="Probst A.J."/>
            <person name="Thomas B.C."/>
            <person name="Singh A."/>
            <person name="Wilkins M.J."/>
            <person name="Karaoz U."/>
            <person name="Brodie E.L."/>
            <person name="Williams K.H."/>
            <person name="Hubbard S.S."/>
            <person name="Banfield J.F."/>
        </authorList>
    </citation>
    <scope>NUCLEOTIDE SEQUENCE [LARGE SCALE GENOMIC DNA]</scope>
</reference>
<dbReference type="NCBIfam" id="TIGR00544">
    <property type="entry name" value="lgt"/>
    <property type="match status" value="1"/>
</dbReference>
<feature type="transmembrane region" description="Helical" evidence="7">
    <location>
        <begin position="110"/>
        <end position="128"/>
    </location>
</feature>
<keyword evidence="3 7" id="KW-0808">Transferase</keyword>
<sequence length="241" mass="27518">MDPVLHLGLFQIHWYGVTLAAAILAAFFVIRRHAWKFGISVADIDDFSFWAVVVGLVGARLYYVIFSYDYFSQNLGEIYKIWHGGQSIYGAILAGLIVLYVYSRKKAYGFWQLFDAVALGLPLGQAIGRFGNFFNQEAYGAVTSLPWKMYVDANQQFHHPAFLYEAIWNIIIFFILFRLLGKVKSGALALSYVALYSLGRFFIEGTRVDSFFLLGFRVDQVVAFLLIVTFGWLIFLRQKAH</sequence>
<evidence type="ECO:0000256" key="2">
    <source>
        <dbReference type="ARBA" id="ARBA00022475"/>
    </source>
</evidence>
<comment type="subcellular location">
    <subcellularLocation>
        <location evidence="7">Cell membrane</location>
        <topology evidence="7">Multi-pass membrane protein</topology>
    </subcellularLocation>
</comment>